<gene>
    <name evidence="2" type="ORF">NQ317_006667</name>
</gene>
<protein>
    <submittedName>
        <fullName evidence="2">Uncharacterized protein</fullName>
    </submittedName>
</protein>
<comment type="caution">
    <text evidence="2">The sequence shown here is derived from an EMBL/GenBank/DDBJ whole genome shotgun (WGS) entry which is preliminary data.</text>
</comment>
<evidence type="ECO:0000313" key="2">
    <source>
        <dbReference type="EMBL" id="KAJ8982322.1"/>
    </source>
</evidence>
<feature type="compositionally biased region" description="Polar residues" evidence="1">
    <location>
        <begin position="45"/>
        <end position="63"/>
    </location>
</feature>
<proteinExistence type="predicted"/>
<keyword evidence="3" id="KW-1185">Reference proteome</keyword>
<evidence type="ECO:0000256" key="1">
    <source>
        <dbReference type="SAM" id="MobiDB-lite"/>
    </source>
</evidence>
<reference evidence="2" key="1">
    <citation type="journal article" date="2023" name="Insect Mol. Biol.">
        <title>Genome sequencing provides insights into the evolution of gene families encoding plant cell wall-degrading enzymes in longhorned beetles.</title>
        <authorList>
            <person name="Shin N.R."/>
            <person name="Okamura Y."/>
            <person name="Kirsch R."/>
            <person name="Pauchet Y."/>
        </authorList>
    </citation>
    <scope>NUCLEOTIDE SEQUENCE</scope>
    <source>
        <strain evidence="2">MMC_N1</strain>
    </source>
</reference>
<feature type="region of interest" description="Disordered" evidence="1">
    <location>
        <begin position="43"/>
        <end position="63"/>
    </location>
</feature>
<dbReference type="Proteomes" id="UP001162164">
    <property type="component" value="Unassembled WGS sequence"/>
</dbReference>
<organism evidence="2 3">
    <name type="scientific">Molorchus minor</name>
    <dbReference type="NCBI Taxonomy" id="1323400"/>
    <lineage>
        <taxon>Eukaryota</taxon>
        <taxon>Metazoa</taxon>
        <taxon>Ecdysozoa</taxon>
        <taxon>Arthropoda</taxon>
        <taxon>Hexapoda</taxon>
        <taxon>Insecta</taxon>
        <taxon>Pterygota</taxon>
        <taxon>Neoptera</taxon>
        <taxon>Endopterygota</taxon>
        <taxon>Coleoptera</taxon>
        <taxon>Polyphaga</taxon>
        <taxon>Cucujiformia</taxon>
        <taxon>Chrysomeloidea</taxon>
        <taxon>Cerambycidae</taxon>
        <taxon>Lamiinae</taxon>
        <taxon>Monochamini</taxon>
        <taxon>Molorchus</taxon>
    </lineage>
</organism>
<name>A0ABQ9JX72_9CUCU</name>
<dbReference type="EMBL" id="JAPWTJ010000133">
    <property type="protein sequence ID" value="KAJ8982322.1"/>
    <property type="molecule type" value="Genomic_DNA"/>
</dbReference>
<accession>A0ABQ9JX72</accession>
<evidence type="ECO:0000313" key="3">
    <source>
        <dbReference type="Proteomes" id="UP001162164"/>
    </source>
</evidence>
<sequence>MTINNPKQRKTFEPGIIPHIIYDGHVKYLFRFRKFCNPFLIGGASRNSLKTPQGKSATNLDSQ</sequence>